<evidence type="ECO:0000313" key="1">
    <source>
        <dbReference type="EMBL" id="MBC3811360.1"/>
    </source>
</evidence>
<organism evidence="1 2">
    <name type="scientific">Undibacterium aquatile</name>
    <dbReference type="NCBI Taxonomy" id="1537398"/>
    <lineage>
        <taxon>Bacteria</taxon>
        <taxon>Pseudomonadati</taxon>
        <taxon>Pseudomonadota</taxon>
        <taxon>Betaproteobacteria</taxon>
        <taxon>Burkholderiales</taxon>
        <taxon>Oxalobacteraceae</taxon>
        <taxon>Undibacterium</taxon>
    </lineage>
</organism>
<gene>
    <name evidence="1" type="ORF">H8K26_07880</name>
</gene>
<sequence length="62" mass="6735">MAKFNFLAHRGQPTDIKVKQPVKRAPARDPFAGLYGPDYIAANSLQVPAEKVQTSAQGDDHA</sequence>
<proteinExistence type="predicted"/>
<comment type="caution">
    <text evidence="1">The sequence shown here is derived from an EMBL/GenBank/DDBJ whole genome shotgun (WGS) entry which is preliminary data.</text>
</comment>
<keyword evidence="2" id="KW-1185">Reference proteome</keyword>
<reference evidence="1 2" key="1">
    <citation type="submission" date="2020-08" db="EMBL/GenBank/DDBJ databases">
        <title>Novel species isolated from subtropical streams in China.</title>
        <authorList>
            <person name="Lu H."/>
        </authorList>
    </citation>
    <scope>NUCLEOTIDE SEQUENCE [LARGE SCALE GENOMIC DNA]</scope>
    <source>
        <strain evidence="1 2">CCTCC AB 2015119</strain>
    </source>
</reference>
<accession>A0ABR6XFH5</accession>
<name>A0ABR6XFH5_9BURK</name>
<dbReference type="EMBL" id="JACOFT010000002">
    <property type="protein sequence ID" value="MBC3811360.1"/>
    <property type="molecule type" value="Genomic_DNA"/>
</dbReference>
<evidence type="ECO:0000313" key="2">
    <source>
        <dbReference type="Proteomes" id="UP000637632"/>
    </source>
</evidence>
<dbReference type="Proteomes" id="UP000637632">
    <property type="component" value="Unassembled WGS sequence"/>
</dbReference>
<protein>
    <submittedName>
        <fullName evidence="1">Uncharacterized protein</fullName>
    </submittedName>
</protein>
<dbReference type="RefSeq" id="WP_190478601.1">
    <property type="nucleotide sequence ID" value="NZ_JACOFT010000002.1"/>
</dbReference>